<comment type="catalytic activity">
    <reaction evidence="1 5 6">
        <text>[protein]-peptidylproline (omega=180) = [protein]-peptidylproline (omega=0)</text>
        <dbReference type="Rhea" id="RHEA:16237"/>
        <dbReference type="Rhea" id="RHEA-COMP:10747"/>
        <dbReference type="Rhea" id="RHEA-COMP:10748"/>
        <dbReference type="ChEBI" id="CHEBI:83833"/>
        <dbReference type="ChEBI" id="CHEBI:83834"/>
        <dbReference type="EC" id="5.2.1.8"/>
    </reaction>
</comment>
<evidence type="ECO:0000256" key="6">
    <source>
        <dbReference type="RuleBase" id="RU003915"/>
    </source>
</evidence>
<dbReference type="PANTHER" id="PTHR43811">
    <property type="entry name" value="FKBP-TYPE PEPTIDYL-PROLYL CIS-TRANS ISOMERASE FKPA"/>
    <property type="match status" value="1"/>
</dbReference>
<dbReference type="Proteomes" id="UP000295620">
    <property type="component" value="Unassembled WGS sequence"/>
</dbReference>
<evidence type="ECO:0000256" key="5">
    <source>
        <dbReference type="PROSITE-ProRule" id="PRU00277"/>
    </source>
</evidence>
<dbReference type="AlphaFoldDB" id="A0A4R6SPM8"/>
<reference evidence="8 9" key="1">
    <citation type="submission" date="2019-03" db="EMBL/GenBank/DDBJ databases">
        <title>Genomic Encyclopedia of Archaeal and Bacterial Type Strains, Phase II (KMG-II): from individual species to whole genera.</title>
        <authorList>
            <person name="Goeker M."/>
        </authorList>
    </citation>
    <scope>NUCLEOTIDE SEQUENCE [LARGE SCALE GENOMIC DNA]</scope>
    <source>
        <strain evidence="8 9">DSM 19035</strain>
    </source>
</reference>
<dbReference type="Gene3D" id="3.10.50.40">
    <property type="match status" value="1"/>
</dbReference>
<evidence type="ECO:0000313" key="8">
    <source>
        <dbReference type="EMBL" id="TDQ06569.1"/>
    </source>
</evidence>
<dbReference type="SUPFAM" id="SSF54534">
    <property type="entry name" value="FKBP-like"/>
    <property type="match status" value="1"/>
</dbReference>
<comment type="caution">
    <text evidence="8">The sequence shown here is derived from an EMBL/GenBank/DDBJ whole genome shotgun (WGS) entry which is preliminary data.</text>
</comment>
<dbReference type="Pfam" id="PF00254">
    <property type="entry name" value="FKBP_C"/>
    <property type="match status" value="1"/>
</dbReference>
<gene>
    <name evidence="8" type="ORF">ATK78_4225</name>
</gene>
<evidence type="ECO:0000313" key="9">
    <source>
        <dbReference type="Proteomes" id="UP000295620"/>
    </source>
</evidence>
<feature type="domain" description="PPIase FKBP-type" evidence="7">
    <location>
        <begin position="74"/>
        <end position="157"/>
    </location>
</feature>
<evidence type="ECO:0000259" key="7">
    <source>
        <dbReference type="PROSITE" id="PS50059"/>
    </source>
</evidence>
<accession>A0A4R6SPM8</accession>
<dbReference type="GO" id="GO:0003755">
    <property type="term" value="F:peptidyl-prolyl cis-trans isomerase activity"/>
    <property type="evidence" value="ECO:0007669"/>
    <property type="project" value="UniProtKB-UniRule"/>
</dbReference>
<evidence type="ECO:0000256" key="4">
    <source>
        <dbReference type="ARBA" id="ARBA00023235"/>
    </source>
</evidence>
<name>A0A4R6SPM8_9SPHI</name>
<evidence type="ECO:0000256" key="3">
    <source>
        <dbReference type="ARBA" id="ARBA00023110"/>
    </source>
</evidence>
<dbReference type="InterPro" id="IPR001179">
    <property type="entry name" value="PPIase_FKBP_dom"/>
</dbReference>
<evidence type="ECO:0000256" key="2">
    <source>
        <dbReference type="ARBA" id="ARBA00006577"/>
    </source>
</evidence>
<dbReference type="EMBL" id="SNYC01000008">
    <property type="protein sequence ID" value="TDQ06569.1"/>
    <property type="molecule type" value="Genomic_DNA"/>
</dbReference>
<dbReference type="InterPro" id="IPR046357">
    <property type="entry name" value="PPIase_dom_sf"/>
</dbReference>
<evidence type="ECO:0000256" key="1">
    <source>
        <dbReference type="ARBA" id="ARBA00000971"/>
    </source>
</evidence>
<keyword evidence="4 5" id="KW-0413">Isomerase</keyword>
<dbReference type="OrthoDB" id="669809at2"/>
<dbReference type="PROSITE" id="PS50059">
    <property type="entry name" value="FKBP_PPIASE"/>
    <property type="match status" value="1"/>
</dbReference>
<dbReference type="RefSeq" id="WP_133578026.1">
    <property type="nucleotide sequence ID" value="NZ_SNYC01000008.1"/>
</dbReference>
<organism evidence="8 9">
    <name type="scientific">Pedobacter metabolipauper</name>
    <dbReference type="NCBI Taxonomy" id="425513"/>
    <lineage>
        <taxon>Bacteria</taxon>
        <taxon>Pseudomonadati</taxon>
        <taxon>Bacteroidota</taxon>
        <taxon>Sphingobacteriia</taxon>
        <taxon>Sphingobacteriales</taxon>
        <taxon>Sphingobacteriaceae</taxon>
        <taxon>Pedobacter</taxon>
    </lineage>
</organism>
<keyword evidence="9" id="KW-1185">Reference proteome</keyword>
<protein>
    <recommendedName>
        <fullName evidence="6">Peptidyl-prolyl cis-trans isomerase</fullName>
        <ecNumber evidence="6">5.2.1.8</ecNumber>
    </recommendedName>
</protein>
<proteinExistence type="inferred from homology"/>
<dbReference type="PROSITE" id="PS51257">
    <property type="entry name" value="PROKAR_LIPOPROTEIN"/>
    <property type="match status" value="1"/>
</dbReference>
<keyword evidence="3 5" id="KW-0697">Rotamase</keyword>
<comment type="similarity">
    <text evidence="2 6">Belongs to the FKBP-type PPIase family.</text>
</comment>
<dbReference type="EC" id="5.2.1.8" evidence="6"/>
<sequence length="157" mass="16892">MTKIKYLILFCAVLGVAACKKDVSYDEEAQFAADTAAIRAFISANNIPAVAQGNSGVYYQIYDVGSGNVTYSGDTQVTVEYEGRLLNGQVFDNSNGTPRMFTLGGLIPGWQIGIPLIQPGGRIRLIVPSYLGYGFQDKNGIPANSILDFTIELKAAQ</sequence>
<dbReference type="PANTHER" id="PTHR43811:SF19">
    <property type="entry name" value="39 KDA FK506-BINDING NUCLEAR PROTEIN"/>
    <property type="match status" value="1"/>
</dbReference>